<dbReference type="InterPro" id="IPR003599">
    <property type="entry name" value="Ig_sub"/>
</dbReference>
<feature type="signal peptide" evidence="9">
    <location>
        <begin position="1"/>
        <end position="22"/>
    </location>
</feature>
<dbReference type="STRING" id="7370.A0A1I8N5I5"/>
<keyword evidence="3 9" id="KW-0732">Signal</keyword>
<dbReference type="OrthoDB" id="10010359at2759"/>
<keyword evidence="4" id="KW-0677">Repeat</keyword>
<dbReference type="InterPro" id="IPR013098">
    <property type="entry name" value="Ig_I-set"/>
</dbReference>
<dbReference type="KEGG" id="mde:101897085"/>
<dbReference type="Pfam" id="PF07679">
    <property type="entry name" value="I-set"/>
    <property type="match status" value="1"/>
</dbReference>
<dbReference type="GO" id="GO:0007156">
    <property type="term" value="P:homophilic cell adhesion via plasma membrane adhesion molecules"/>
    <property type="evidence" value="ECO:0007669"/>
    <property type="project" value="TreeGrafter"/>
</dbReference>
<keyword evidence="7" id="KW-0325">Glycoprotein</keyword>
<dbReference type="EnsemblMetazoa" id="MDOA011753-RA">
    <property type="protein sequence ID" value="MDOA011753-PA"/>
    <property type="gene ID" value="MDOA011753"/>
</dbReference>
<comment type="subcellular location">
    <subcellularLocation>
        <location evidence="1">Cell membrane</location>
    </subcellularLocation>
</comment>
<dbReference type="AlphaFoldDB" id="A0A1I8N5I5"/>
<dbReference type="GO" id="GO:0005886">
    <property type="term" value="C:plasma membrane"/>
    <property type="evidence" value="ECO:0007669"/>
    <property type="project" value="UniProtKB-SubCell"/>
</dbReference>
<keyword evidence="8" id="KW-0393">Immunoglobulin domain</keyword>
<dbReference type="GO" id="GO:0008046">
    <property type="term" value="F:axon guidance receptor activity"/>
    <property type="evidence" value="ECO:0007669"/>
    <property type="project" value="TreeGrafter"/>
</dbReference>
<feature type="domain" description="Ig-like" evidence="10">
    <location>
        <begin position="31"/>
        <end position="132"/>
    </location>
</feature>
<organism evidence="11">
    <name type="scientific">Musca domestica</name>
    <name type="common">House fly</name>
    <dbReference type="NCBI Taxonomy" id="7370"/>
    <lineage>
        <taxon>Eukaryota</taxon>
        <taxon>Metazoa</taxon>
        <taxon>Ecdysozoa</taxon>
        <taxon>Arthropoda</taxon>
        <taxon>Hexapoda</taxon>
        <taxon>Insecta</taxon>
        <taxon>Pterygota</taxon>
        <taxon>Neoptera</taxon>
        <taxon>Endopterygota</taxon>
        <taxon>Diptera</taxon>
        <taxon>Brachycera</taxon>
        <taxon>Muscomorpha</taxon>
        <taxon>Muscoidea</taxon>
        <taxon>Muscidae</taxon>
        <taxon>Musca</taxon>
    </lineage>
</organism>
<dbReference type="InterPro" id="IPR007110">
    <property type="entry name" value="Ig-like_dom"/>
</dbReference>
<dbReference type="FunFam" id="2.60.40.10:FF:000107">
    <property type="entry name" value="Myosin, light chain kinase a"/>
    <property type="match status" value="1"/>
</dbReference>
<dbReference type="PANTHER" id="PTHR45080">
    <property type="entry name" value="CONTACTIN 5"/>
    <property type="match status" value="1"/>
</dbReference>
<dbReference type="PROSITE" id="PS50835">
    <property type="entry name" value="IG_LIKE"/>
    <property type="match status" value="3"/>
</dbReference>
<dbReference type="RefSeq" id="XP_005177909.2">
    <property type="nucleotide sequence ID" value="XM_005177852.4"/>
</dbReference>
<dbReference type="GO" id="GO:0050808">
    <property type="term" value="P:synapse organization"/>
    <property type="evidence" value="ECO:0007669"/>
    <property type="project" value="TreeGrafter"/>
</dbReference>
<dbReference type="FunFam" id="2.60.40.10:FF:000328">
    <property type="entry name" value="CLUMA_CG000981, isoform A"/>
    <property type="match status" value="1"/>
</dbReference>
<protein>
    <recommendedName>
        <fullName evidence="10">Ig-like domain-containing protein</fullName>
    </recommendedName>
</protein>
<gene>
    <name evidence="11" type="primary">101897085</name>
</gene>
<evidence type="ECO:0000256" key="3">
    <source>
        <dbReference type="ARBA" id="ARBA00022729"/>
    </source>
</evidence>
<dbReference type="InterPro" id="IPR036179">
    <property type="entry name" value="Ig-like_dom_sf"/>
</dbReference>
<keyword evidence="6" id="KW-1015">Disulfide bond</keyword>
<dbReference type="SMART" id="SM00409">
    <property type="entry name" value="IG"/>
    <property type="match status" value="3"/>
</dbReference>
<evidence type="ECO:0000259" key="10">
    <source>
        <dbReference type="PROSITE" id="PS50835"/>
    </source>
</evidence>
<evidence type="ECO:0000256" key="7">
    <source>
        <dbReference type="ARBA" id="ARBA00023180"/>
    </source>
</evidence>
<dbReference type="GO" id="GO:0030424">
    <property type="term" value="C:axon"/>
    <property type="evidence" value="ECO:0007669"/>
    <property type="project" value="TreeGrafter"/>
</dbReference>
<dbReference type="PANTHER" id="PTHR45080:SF33">
    <property type="entry name" value="IG-LIKE DOMAIN-CONTAINING PROTEIN"/>
    <property type="match status" value="1"/>
</dbReference>
<evidence type="ECO:0000256" key="5">
    <source>
        <dbReference type="ARBA" id="ARBA00023136"/>
    </source>
</evidence>
<name>A0A1I8N5I5_MUSDO</name>
<dbReference type="eggNOG" id="KOG3510">
    <property type="taxonomic scope" value="Eukaryota"/>
</dbReference>
<feature type="domain" description="Ig-like" evidence="10">
    <location>
        <begin position="235"/>
        <end position="316"/>
    </location>
</feature>
<evidence type="ECO:0000256" key="1">
    <source>
        <dbReference type="ARBA" id="ARBA00004236"/>
    </source>
</evidence>
<evidence type="ECO:0000313" key="11">
    <source>
        <dbReference type="EnsemblMetazoa" id="MDOA011753-PA"/>
    </source>
</evidence>
<dbReference type="InterPro" id="IPR050958">
    <property type="entry name" value="Cell_Adh-Cytoskel_Orgn"/>
</dbReference>
<feature type="domain" description="Ig-like" evidence="10">
    <location>
        <begin position="142"/>
        <end position="218"/>
    </location>
</feature>
<dbReference type="GO" id="GO:0043025">
    <property type="term" value="C:neuronal cell body"/>
    <property type="evidence" value="ECO:0007669"/>
    <property type="project" value="TreeGrafter"/>
</dbReference>
<dbReference type="InterPro" id="IPR003598">
    <property type="entry name" value="Ig_sub2"/>
</dbReference>
<dbReference type="SMART" id="SM00408">
    <property type="entry name" value="IGc2"/>
    <property type="match status" value="3"/>
</dbReference>
<dbReference type="Gene3D" id="2.60.40.10">
    <property type="entry name" value="Immunoglobulins"/>
    <property type="match status" value="3"/>
</dbReference>
<dbReference type="SUPFAM" id="SSF48726">
    <property type="entry name" value="Immunoglobulin"/>
    <property type="match status" value="3"/>
</dbReference>
<dbReference type="VEuPathDB" id="VectorBase:MDOMA2_002981"/>
<sequence>MHFSQIFLVLWCGLSLRSRVLAASAAVSSAPVISDITPDLVASVGDDIEFNCTVENVGRMSVSWAKRTSEIGSVVLSMRNILSLSDPRYTIVETNDDKANKATYTFKITKIEATDMGAYECQVILTATDKITKKLNLAIKHPAIISEENTPKSMLVTEGQNLEISCHADGFPQPTISWERENRAIMPAGGSSFDGQTLRIKEAHRLDRGGYYCIASNGVGQPDRRLIRVEVEFRPQISVQRPKIAQMLSHAAELECTVQAYPAPAVFWYRNGGKLQSGSNYKISNTASSHESTTSILRINSINELDFGDYYCNATNKLGHADARLHLFQPVIPVPSM</sequence>
<dbReference type="Pfam" id="PF13927">
    <property type="entry name" value="Ig_3"/>
    <property type="match status" value="2"/>
</dbReference>
<feature type="chain" id="PRO_5044561267" description="Ig-like domain-containing protein" evidence="9">
    <location>
        <begin position="23"/>
        <end position="337"/>
    </location>
</feature>
<keyword evidence="5" id="KW-0472">Membrane</keyword>
<reference evidence="11" key="1">
    <citation type="submission" date="2020-05" db="UniProtKB">
        <authorList>
            <consortium name="EnsemblMetazoa"/>
        </authorList>
    </citation>
    <scope>IDENTIFICATION</scope>
    <source>
        <strain evidence="11">Aabys</strain>
    </source>
</reference>
<evidence type="ECO:0000256" key="9">
    <source>
        <dbReference type="SAM" id="SignalP"/>
    </source>
</evidence>
<keyword evidence="2" id="KW-1003">Cell membrane</keyword>
<dbReference type="VEuPathDB" id="VectorBase:MDOA011753"/>
<evidence type="ECO:0000256" key="2">
    <source>
        <dbReference type="ARBA" id="ARBA00022475"/>
    </source>
</evidence>
<dbReference type="InterPro" id="IPR013783">
    <property type="entry name" value="Ig-like_fold"/>
</dbReference>
<evidence type="ECO:0000256" key="6">
    <source>
        <dbReference type="ARBA" id="ARBA00023157"/>
    </source>
</evidence>
<dbReference type="CDD" id="cd00096">
    <property type="entry name" value="Ig"/>
    <property type="match status" value="1"/>
</dbReference>
<accession>A0A1I8N5I5</accession>
<proteinExistence type="predicted"/>
<evidence type="ECO:0000256" key="4">
    <source>
        <dbReference type="ARBA" id="ARBA00022737"/>
    </source>
</evidence>
<evidence type="ECO:0000256" key="8">
    <source>
        <dbReference type="ARBA" id="ARBA00023319"/>
    </source>
</evidence>